<keyword evidence="2" id="KW-1185">Reference proteome</keyword>
<gene>
    <name evidence="1" type="ORF">AXG93_4316s1440</name>
</gene>
<evidence type="ECO:0000313" key="2">
    <source>
        <dbReference type="Proteomes" id="UP000077202"/>
    </source>
</evidence>
<dbReference type="EMBL" id="LVLJ01002823">
    <property type="protein sequence ID" value="OAE23611.1"/>
    <property type="molecule type" value="Genomic_DNA"/>
</dbReference>
<accession>A0A176VTA6</accession>
<comment type="caution">
    <text evidence="1">The sequence shown here is derived from an EMBL/GenBank/DDBJ whole genome shotgun (WGS) entry which is preliminary data.</text>
</comment>
<dbReference type="AlphaFoldDB" id="A0A176VTA6"/>
<reference evidence="1" key="1">
    <citation type="submission" date="2016-03" db="EMBL/GenBank/DDBJ databases">
        <title>Mechanisms controlling the formation of the plant cell surface in tip-growing cells are functionally conserved among land plants.</title>
        <authorList>
            <person name="Honkanen S."/>
            <person name="Jones V.A."/>
            <person name="Morieri G."/>
            <person name="Champion C."/>
            <person name="Hetherington A.J."/>
            <person name="Kelly S."/>
            <person name="Saint-Marcoux D."/>
            <person name="Proust H."/>
            <person name="Prescott H."/>
            <person name="Dolan L."/>
        </authorList>
    </citation>
    <scope>NUCLEOTIDE SEQUENCE [LARGE SCALE GENOMIC DNA]</scope>
    <source>
        <tissue evidence="1">Whole gametophyte</tissue>
    </source>
</reference>
<organism evidence="1 2">
    <name type="scientific">Marchantia polymorpha subsp. ruderalis</name>
    <dbReference type="NCBI Taxonomy" id="1480154"/>
    <lineage>
        <taxon>Eukaryota</taxon>
        <taxon>Viridiplantae</taxon>
        <taxon>Streptophyta</taxon>
        <taxon>Embryophyta</taxon>
        <taxon>Marchantiophyta</taxon>
        <taxon>Marchantiopsida</taxon>
        <taxon>Marchantiidae</taxon>
        <taxon>Marchantiales</taxon>
        <taxon>Marchantiaceae</taxon>
        <taxon>Marchantia</taxon>
    </lineage>
</organism>
<name>A0A176VTA6_MARPO</name>
<evidence type="ECO:0000313" key="1">
    <source>
        <dbReference type="EMBL" id="OAE23611.1"/>
    </source>
</evidence>
<sequence>MTQIVNKRMNYEYIGPKLTISYGLQIRPGSAWTRGPAAAAAAESTSETFEGTTITERNWLGSKYRREHCALQLQLRTRKNAWLRWLTSVKLFFQRTSEGPCTTIRGPSASCQQQSAVRPVVPGSPAFENCIDLYEPLESGRSQNIDRDGYHTSHTAAASLRPQVVDTALAVADGWLDADICGHHILWLNEVPLLGRSSAAMHKACYEYLQHGCIGAANTPNWPS</sequence>
<protein>
    <submittedName>
        <fullName evidence="1">Uncharacterized protein</fullName>
    </submittedName>
</protein>
<dbReference type="Proteomes" id="UP000077202">
    <property type="component" value="Unassembled WGS sequence"/>
</dbReference>
<proteinExistence type="predicted"/>